<dbReference type="GO" id="GO:0033890">
    <property type="term" value="F:ribonuclease D activity"/>
    <property type="evidence" value="ECO:0007669"/>
    <property type="project" value="UniProtKB-UniRule"/>
</dbReference>
<keyword evidence="3 6" id="KW-0540">Nuclease</keyword>
<evidence type="ECO:0000256" key="3">
    <source>
        <dbReference type="ARBA" id="ARBA00022722"/>
    </source>
</evidence>
<dbReference type="STRING" id="1076937.SAMN04488120_11810"/>
<accession>A0A1I2KGV4</accession>
<dbReference type="InterPro" id="IPR002121">
    <property type="entry name" value="HRDC_dom"/>
</dbReference>
<dbReference type="SUPFAM" id="SSF53098">
    <property type="entry name" value="Ribonuclease H-like"/>
    <property type="match status" value="1"/>
</dbReference>
<dbReference type="InterPro" id="IPR006292">
    <property type="entry name" value="RNase_D"/>
</dbReference>
<dbReference type="InterPro" id="IPR044876">
    <property type="entry name" value="HRDC_dom_sf"/>
</dbReference>
<dbReference type="PROSITE" id="PS50967">
    <property type="entry name" value="HRDC"/>
    <property type="match status" value="1"/>
</dbReference>
<dbReference type="CDD" id="cd06142">
    <property type="entry name" value="RNaseD_exo"/>
    <property type="match status" value="1"/>
</dbReference>
<dbReference type="Pfam" id="PF00570">
    <property type="entry name" value="HRDC"/>
    <property type="match status" value="1"/>
</dbReference>
<dbReference type="InterPro" id="IPR012337">
    <property type="entry name" value="RNaseH-like_sf"/>
</dbReference>
<evidence type="ECO:0000256" key="6">
    <source>
        <dbReference type="HAMAP-Rule" id="MF_01899"/>
    </source>
</evidence>
<evidence type="ECO:0000256" key="4">
    <source>
        <dbReference type="ARBA" id="ARBA00022801"/>
    </source>
</evidence>
<keyword evidence="9" id="KW-1185">Reference proteome</keyword>
<dbReference type="HAMAP" id="MF_01899">
    <property type="entry name" value="RNase_D"/>
    <property type="match status" value="1"/>
</dbReference>
<dbReference type="SUPFAM" id="SSF47819">
    <property type="entry name" value="HRDC-like"/>
    <property type="match status" value="2"/>
</dbReference>
<reference evidence="8 9" key="1">
    <citation type="submission" date="2016-10" db="EMBL/GenBank/DDBJ databases">
        <authorList>
            <person name="de Groot N.N."/>
        </authorList>
    </citation>
    <scope>NUCLEOTIDE SEQUENCE [LARGE SCALE GENOMIC DNA]</scope>
    <source>
        <strain evidence="8 9">DSM 23609</strain>
    </source>
</reference>
<dbReference type="SMART" id="SM00474">
    <property type="entry name" value="35EXOc"/>
    <property type="match status" value="1"/>
</dbReference>
<keyword evidence="4 6" id="KW-0378">Hydrolase</keyword>
<dbReference type="AlphaFoldDB" id="A0A1I2KGV4"/>
<feature type="domain" description="HRDC" evidence="7">
    <location>
        <begin position="210"/>
        <end position="290"/>
    </location>
</feature>
<comment type="function">
    <text evidence="6">Exonuclease involved in the 3' processing of various precursor tRNAs. Initiates hydrolysis at the 3'-terminus of an RNA molecule and releases 5'-mononucleotides.</text>
</comment>
<keyword evidence="1 6" id="KW-0963">Cytoplasm</keyword>
<evidence type="ECO:0000313" key="9">
    <source>
        <dbReference type="Proteomes" id="UP000199771"/>
    </source>
</evidence>
<dbReference type="GO" id="GO:0042780">
    <property type="term" value="P:tRNA 3'-end processing"/>
    <property type="evidence" value="ECO:0007669"/>
    <property type="project" value="UniProtKB-UniRule"/>
</dbReference>
<organism evidence="8 9">
    <name type="scientific">Fontimonas thermophila</name>
    <dbReference type="NCBI Taxonomy" id="1076937"/>
    <lineage>
        <taxon>Bacteria</taxon>
        <taxon>Pseudomonadati</taxon>
        <taxon>Pseudomonadota</taxon>
        <taxon>Gammaproteobacteria</taxon>
        <taxon>Nevskiales</taxon>
        <taxon>Nevskiaceae</taxon>
        <taxon>Fontimonas</taxon>
    </lineage>
</organism>
<dbReference type="PANTHER" id="PTHR47649:SF1">
    <property type="entry name" value="RIBONUCLEASE D"/>
    <property type="match status" value="1"/>
</dbReference>
<evidence type="ECO:0000256" key="2">
    <source>
        <dbReference type="ARBA" id="ARBA00022694"/>
    </source>
</evidence>
<comment type="cofactor">
    <cofactor evidence="6">
        <name>a divalent metal cation</name>
        <dbReference type="ChEBI" id="CHEBI:60240"/>
    </cofactor>
</comment>
<comment type="subcellular location">
    <subcellularLocation>
        <location evidence="6">Cytoplasm</location>
    </subcellularLocation>
</comment>
<comment type="catalytic activity">
    <reaction evidence="6">
        <text>Exonucleolytic cleavage that removes extra residues from the 3'-terminus of tRNA to produce 5'-mononucleotides.</text>
        <dbReference type="EC" id="3.1.13.5"/>
    </reaction>
</comment>
<dbReference type="GO" id="GO:0005737">
    <property type="term" value="C:cytoplasm"/>
    <property type="evidence" value="ECO:0007669"/>
    <property type="project" value="UniProtKB-SubCell"/>
</dbReference>
<dbReference type="InterPro" id="IPR051086">
    <property type="entry name" value="RNase_D-like"/>
</dbReference>
<dbReference type="EMBL" id="FOOC01000018">
    <property type="protein sequence ID" value="SFF65519.1"/>
    <property type="molecule type" value="Genomic_DNA"/>
</dbReference>
<comment type="similarity">
    <text evidence="6">Belongs to the RNase D family.</text>
</comment>
<dbReference type="NCBIfam" id="TIGR01388">
    <property type="entry name" value="rnd"/>
    <property type="match status" value="1"/>
</dbReference>
<gene>
    <name evidence="6" type="primary">rnd</name>
    <name evidence="8" type="ORF">SAMN04488120_11810</name>
</gene>
<evidence type="ECO:0000259" key="7">
    <source>
        <dbReference type="PROSITE" id="PS50967"/>
    </source>
</evidence>
<proteinExistence type="inferred from homology"/>
<dbReference type="InterPro" id="IPR036397">
    <property type="entry name" value="RNaseH_sf"/>
</dbReference>
<name>A0A1I2KGV4_9GAMM</name>
<dbReference type="PANTHER" id="PTHR47649">
    <property type="entry name" value="RIBONUCLEASE D"/>
    <property type="match status" value="1"/>
</dbReference>
<dbReference type="RefSeq" id="WP_091535666.1">
    <property type="nucleotide sequence ID" value="NZ_FOOC01000018.1"/>
</dbReference>
<keyword evidence="2 6" id="KW-0819">tRNA processing</keyword>
<evidence type="ECO:0000256" key="1">
    <source>
        <dbReference type="ARBA" id="ARBA00022490"/>
    </source>
</evidence>
<evidence type="ECO:0000313" key="8">
    <source>
        <dbReference type="EMBL" id="SFF65519.1"/>
    </source>
</evidence>
<dbReference type="InterPro" id="IPR002562">
    <property type="entry name" value="3'-5'_exonuclease_dom"/>
</dbReference>
<keyword evidence="5 6" id="KW-0269">Exonuclease</keyword>
<dbReference type="Pfam" id="PF01612">
    <property type="entry name" value="DNA_pol_A_exo1"/>
    <property type="match status" value="1"/>
</dbReference>
<dbReference type="InterPro" id="IPR010997">
    <property type="entry name" value="HRDC-like_sf"/>
</dbReference>
<dbReference type="OrthoDB" id="9800549at2"/>
<dbReference type="GO" id="GO:0008408">
    <property type="term" value="F:3'-5' exonuclease activity"/>
    <property type="evidence" value="ECO:0007669"/>
    <property type="project" value="InterPro"/>
</dbReference>
<protein>
    <recommendedName>
        <fullName evidence="6">Ribonuclease D</fullName>
        <shortName evidence="6">RNase D</shortName>
        <ecNumber evidence="6">3.1.13.5</ecNumber>
    </recommendedName>
</protein>
<dbReference type="SMART" id="SM00341">
    <property type="entry name" value="HRDC"/>
    <property type="match status" value="1"/>
</dbReference>
<dbReference type="EC" id="3.1.13.5" evidence="6"/>
<dbReference type="Gene3D" id="1.10.150.80">
    <property type="entry name" value="HRDC domain"/>
    <property type="match status" value="2"/>
</dbReference>
<dbReference type="Gene3D" id="3.30.420.10">
    <property type="entry name" value="Ribonuclease H-like superfamily/Ribonuclease H"/>
    <property type="match status" value="1"/>
</dbReference>
<dbReference type="GO" id="GO:0000166">
    <property type="term" value="F:nucleotide binding"/>
    <property type="evidence" value="ECO:0007669"/>
    <property type="project" value="InterPro"/>
</dbReference>
<sequence length="364" mass="40375">MTHTLITDSETLSRVLERWSSSAVLAVDTEFIRIDTYYPRLCLVQVRDATTTALIDATAFDDLSPLFEALTTAGRLKVFHAAGQDLEIFVHHCGKCPQPLFDTQIAATLLGYGDQIGYAGLIEKRLGIVLDKSLSRTNWAHRPLKPAELDYAAADVEHLAAIFPGLRDELDARDRLAWLAEDCARLCDPALYHTDPGAAWQRLRGLAQLSAREQTIAAALAAWRETEAQQRNRPRKWILDDEAIYRLAQRQPQTRRELESLAVLPPKTLARHGETLLGLITAASRAPEQIYAREEEPDAASKSLLKRLQAIVGARAQALDLPASYLAPKAELLRLVREGANAPVNVLRGWRREVCGSALLEALP</sequence>
<dbReference type="GO" id="GO:0003676">
    <property type="term" value="F:nucleic acid binding"/>
    <property type="evidence" value="ECO:0007669"/>
    <property type="project" value="InterPro"/>
</dbReference>
<evidence type="ECO:0000256" key="5">
    <source>
        <dbReference type="ARBA" id="ARBA00022839"/>
    </source>
</evidence>
<dbReference type="Proteomes" id="UP000199771">
    <property type="component" value="Unassembled WGS sequence"/>
</dbReference>